<evidence type="ECO:0000313" key="9">
    <source>
        <dbReference type="EMBL" id="MFD1235115.1"/>
    </source>
</evidence>
<feature type="transmembrane region" description="Helical" evidence="7">
    <location>
        <begin position="73"/>
        <end position="90"/>
    </location>
</feature>
<organism evidence="9 10">
    <name type="scientific">Pseudonocardia benzenivorans</name>
    <dbReference type="NCBI Taxonomy" id="228005"/>
    <lineage>
        <taxon>Bacteria</taxon>
        <taxon>Bacillati</taxon>
        <taxon>Actinomycetota</taxon>
        <taxon>Actinomycetes</taxon>
        <taxon>Pseudonocardiales</taxon>
        <taxon>Pseudonocardiaceae</taxon>
        <taxon>Pseudonocardia</taxon>
    </lineage>
</organism>
<evidence type="ECO:0000256" key="1">
    <source>
        <dbReference type="ARBA" id="ARBA00004651"/>
    </source>
</evidence>
<evidence type="ECO:0000256" key="6">
    <source>
        <dbReference type="ARBA" id="ARBA00043993"/>
    </source>
</evidence>
<evidence type="ECO:0000256" key="3">
    <source>
        <dbReference type="ARBA" id="ARBA00022692"/>
    </source>
</evidence>
<proteinExistence type="inferred from homology"/>
<protein>
    <submittedName>
        <fullName evidence="9">FUSC family protein</fullName>
    </submittedName>
</protein>
<dbReference type="PANTHER" id="PTHR30509:SF9">
    <property type="entry name" value="MULTIDRUG RESISTANCE PROTEIN MDTO"/>
    <property type="match status" value="1"/>
</dbReference>
<gene>
    <name evidence="9" type="ORF">ACFQ34_17630</name>
</gene>
<evidence type="ECO:0000256" key="5">
    <source>
        <dbReference type="ARBA" id="ARBA00023136"/>
    </source>
</evidence>
<dbReference type="Pfam" id="PF13515">
    <property type="entry name" value="FUSC_2"/>
    <property type="match status" value="1"/>
</dbReference>
<dbReference type="Proteomes" id="UP001597182">
    <property type="component" value="Unassembled WGS sequence"/>
</dbReference>
<comment type="similarity">
    <text evidence="6">Belongs to the YccS/YhfK family.</text>
</comment>
<name>A0ABW3VLA5_9PSEU</name>
<keyword evidence="10" id="KW-1185">Reference proteome</keyword>
<dbReference type="PANTHER" id="PTHR30509">
    <property type="entry name" value="P-HYDROXYBENZOIC ACID EFFLUX PUMP SUBUNIT-RELATED"/>
    <property type="match status" value="1"/>
</dbReference>
<comment type="caution">
    <text evidence="9">The sequence shown here is derived from an EMBL/GenBank/DDBJ whole genome shotgun (WGS) entry which is preliminary data.</text>
</comment>
<keyword evidence="5 7" id="KW-0472">Membrane</keyword>
<dbReference type="EMBL" id="JBHTMB010000144">
    <property type="protein sequence ID" value="MFD1235115.1"/>
    <property type="molecule type" value="Genomic_DNA"/>
</dbReference>
<feature type="transmembrane region" description="Helical" evidence="7">
    <location>
        <begin position="339"/>
        <end position="357"/>
    </location>
</feature>
<evidence type="ECO:0000256" key="4">
    <source>
        <dbReference type="ARBA" id="ARBA00022989"/>
    </source>
</evidence>
<feature type="transmembrane region" description="Helical" evidence="7">
    <location>
        <begin position="387"/>
        <end position="408"/>
    </location>
</feature>
<keyword evidence="4 7" id="KW-1133">Transmembrane helix</keyword>
<keyword evidence="2" id="KW-1003">Cell membrane</keyword>
<comment type="subcellular location">
    <subcellularLocation>
        <location evidence="1">Cell membrane</location>
        <topology evidence="1">Multi-pass membrane protein</topology>
    </subcellularLocation>
</comment>
<evidence type="ECO:0000256" key="7">
    <source>
        <dbReference type="SAM" id="Phobius"/>
    </source>
</evidence>
<dbReference type="RefSeq" id="WP_346093666.1">
    <property type="nucleotide sequence ID" value="NZ_BAABKS010000080.1"/>
</dbReference>
<feature type="transmembrane region" description="Helical" evidence="7">
    <location>
        <begin position="290"/>
        <end position="310"/>
    </location>
</feature>
<feature type="transmembrane region" description="Helical" evidence="7">
    <location>
        <begin position="363"/>
        <end position="380"/>
    </location>
</feature>
<evidence type="ECO:0000256" key="2">
    <source>
        <dbReference type="ARBA" id="ARBA00022475"/>
    </source>
</evidence>
<feature type="transmembrane region" description="Helical" evidence="7">
    <location>
        <begin position="40"/>
        <end position="61"/>
    </location>
</feature>
<dbReference type="InterPro" id="IPR049453">
    <property type="entry name" value="Memb_transporter_dom"/>
</dbReference>
<feature type="transmembrane region" description="Helical" evidence="7">
    <location>
        <begin position="145"/>
        <end position="164"/>
    </location>
</feature>
<feature type="transmembrane region" description="Helical" evidence="7">
    <location>
        <begin position="414"/>
        <end position="433"/>
    </location>
</feature>
<reference evidence="10" key="1">
    <citation type="journal article" date="2019" name="Int. J. Syst. Evol. Microbiol.">
        <title>The Global Catalogue of Microorganisms (GCM) 10K type strain sequencing project: providing services to taxonomists for standard genome sequencing and annotation.</title>
        <authorList>
            <consortium name="The Broad Institute Genomics Platform"/>
            <consortium name="The Broad Institute Genome Sequencing Center for Infectious Disease"/>
            <person name="Wu L."/>
            <person name="Ma J."/>
        </authorList>
    </citation>
    <scope>NUCLEOTIDE SEQUENCE [LARGE SCALE GENOMIC DNA]</scope>
    <source>
        <strain evidence="10">CCUG 49018</strain>
    </source>
</reference>
<accession>A0ABW3VLA5</accession>
<feature type="domain" description="Integral membrane bound transporter" evidence="8">
    <location>
        <begin position="304"/>
        <end position="426"/>
    </location>
</feature>
<keyword evidence="3 7" id="KW-0812">Transmembrane</keyword>
<sequence length="541" mass="54189">MPRSPSALRSALAPLPVPWGVAPGLRAALAAVLVLGGSLLVADLSIGGIAYLGVACAASFIGSGDYRARAVHVVAETLGAAVGMTVGALVPDTVSWVLVAAVVVGVAAGMVGCIGPASTGAAVMAVIGVSYTQFGRLPMPWWEPVAAYAVGSVVLLALSLVGALHHRSRYRLAAVAAVLDAAADLLDHPSDDARHRLALASAAARDAVAGYRGAVAGPLDAAWAEARSGAALAAQAVAASTAAPADPAGWRARAVAIRAGNLGDGPAGPPLPGRATRVRAALQAASNADVLWTGARIGLCVGAATALALALHPPAHAYWIALTVAVVLRPEYGAVLVRAVHRLAGTIVGVVLVAVLLELTRSPVWLAVAAAAALGLAGLARPRLYGLAVVGITGSALFSVAIGNPAAVEPWTRLLDTVLGCAVALVAGVLLWPRRGVPDQPRRFSAATAALSRMLGSSGAAAVDDAYRLAHGWRAELERDLAEPDPAHAAAAWLPVALQLEHVVDLAAATGDPAAADLLHGATTPSDALALLTAVAAQLRP</sequence>
<evidence type="ECO:0000259" key="8">
    <source>
        <dbReference type="Pfam" id="PF13515"/>
    </source>
</evidence>
<evidence type="ECO:0000313" key="10">
    <source>
        <dbReference type="Proteomes" id="UP001597182"/>
    </source>
</evidence>